<feature type="transmembrane region" description="Helical" evidence="7">
    <location>
        <begin position="1194"/>
        <end position="1214"/>
    </location>
</feature>
<evidence type="ECO:0000259" key="8">
    <source>
        <dbReference type="Pfam" id="PF03496"/>
    </source>
</evidence>
<feature type="transmembrane region" description="Helical" evidence="7">
    <location>
        <begin position="680"/>
        <end position="703"/>
    </location>
</feature>
<sequence>MSQKKVSTGSSFSNGGKSRQVIAPTKGKTVTKQKTLTGSSSSSPIPTATSADVVEDASDLQNYTLFWLDSNITPDNSDCLNTITQLQSIGYTVRVFDDANECINILNKIKKQKVLLIVSDELGQKILPRIHDMHQLTTVFVFGNSESNDQSWTKDWIKIQDAYNNITDLCESIQQTIRQYDEDSIDISLISTNDTSDGQKNQLDQSFMYTQLMKEILLELPHDDESIKEFVTYYSKQYSRDKDELKNVKKFQNEYTGESPIWWYTYECFLYHELNRGLREQQVDVIIRMGFFISDLLQFIEELHKEQAKDFQEEFTVYRGQRILPEKFEKMKKTIGGLISFNSFLSTSLNQDTAMKFANSALEDSSHVAIMFIITINPTISSIPYARIEKFSCYHTEEEILFSMPTIFHISDIKPSDINNRLWNVYLTSTGKSDEQIINLMKHMREEIQGSSPLYQLGALMIKLGEFDKAEEVYINLLKHTFDEREKVNFLTLVSSLSIESLYLDLIHRNLSDYTSLNNFYRSILQDVRHHRLIDTVQSPINLSRIKSGNYDEEYLKHSCYESASDLLSAHNYYNKTDIKLTRSDIELLLPAILYSIENPGCARKSISTTPYSLFNLWIFGVIIIICIKAVHLLIFSISGDHCSSLTSSNISKATTTTDQNDIPQIPVVNIRPPSVKYRLWLGLGLNSFTCGLMLGTIIYHLIPHIYEVPNESFDYVYLLRATVVFFGIYLFFIVEKLLRFRFKIDEVPSNEVDNDGEELRKLSDTSMMQMARMHGTIHATEDDEHPLNHSNPPARIPLHGESDDEIDLQINQVPLNNNQQNLVHEHNHKHDLPNQTRNLILYHVINDFSNDLIYGCGLATALAHDYLIGSVLSLVIFSEGFRRYSQTISSMGRQRGLFLLLVSIFFLLFGYVIGGFLIEAGRQSKDSLWYIRTEYIYSIVYGALFYTALVTLIPELNDFGHHLQINLKQVNQTTKQRRLIKTLILICQNLFLIIGVIIALVLASMWRYYHRIHIYDYVCNRDSFRMKIYYLVIIIILIDSSLVLAINIDLNNFEGNNLYSHINTQNNLELFYQKLLQSNNIDDLKFIRNPINENDIQDLNIEHKCFKSINDLLNAFNIHPTTPNDSLAPVDVQRLLPVLVNVKLNDGCTKSEGHATWKNILIGFLTVTFINCSALGGAIILPFRNKPAFKWILSVFIGLAVGTLTGSGIFHLIPMAFDIPSLDTYHSYLNKALVTMITIYLFYIRDQLSRIFLNIETIVCTHSHGDDQSSIAASGLIDSISSTDRKLSPRNSKLIFENKHLNSLVQNLKAMKAAGWMIFLGDMLHNFIDGLTLGAAFMVSIGEGLRMSLPIICEEFPHELGDIAVLLSSGLSIGQALVVNFLAACSCYLGFFIGAKLGELEEFHGWIYALAGGMFVYIGLADMIPELVSMGDEVEKDFMNLQKPITIYLKLKILFYQNSGVVLGIAIMFLLAKYGELEEFHGWIYALAGGMFVYIGLADMIPELVSMGDEVEKDYMNSQKPITIYLKLKILFYQNSGVILGIAIMFLLAKYGTHLENLVQL</sequence>
<dbReference type="GO" id="GO:0005576">
    <property type="term" value="C:extracellular region"/>
    <property type="evidence" value="ECO:0007669"/>
    <property type="project" value="InterPro"/>
</dbReference>
<feature type="compositionally biased region" description="Low complexity" evidence="6">
    <location>
        <begin position="39"/>
        <end position="49"/>
    </location>
</feature>
<keyword evidence="3 7" id="KW-0812">Transmembrane</keyword>
<feature type="transmembrane region" description="Helical" evidence="7">
    <location>
        <begin position="1161"/>
        <end position="1182"/>
    </location>
</feature>
<feature type="compositionally biased region" description="Polar residues" evidence="6">
    <location>
        <begin position="28"/>
        <end position="38"/>
    </location>
</feature>
<evidence type="ECO:0000256" key="2">
    <source>
        <dbReference type="ARBA" id="ARBA00006939"/>
    </source>
</evidence>
<feature type="transmembrane region" description="Helical" evidence="7">
    <location>
        <begin position="898"/>
        <end position="915"/>
    </location>
</feature>
<comment type="similarity">
    <text evidence="2">Belongs to the ZIP transporter (TC 2.A.5) family.</text>
</comment>
<evidence type="ECO:0000256" key="7">
    <source>
        <dbReference type="SAM" id="Phobius"/>
    </source>
</evidence>
<feature type="transmembrane region" description="Helical" evidence="7">
    <location>
        <begin position="1454"/>
        <end position="1475"/>
    </location>
</feature>
<gene>
    <name evidence="9" type="ORF">VCS650_LOCUS2681</name>
</gene>
<evidence type="ECO:0000256" key="6">
    <source>
        <dbReference type="SAM" id="MobiDB-lite"/>
    </source>
</evidence>
<feature type="transmembrane region" description="Helical" evidence="7">
    <location>
        <begin position="984"/>
        <end position="1009"/>
    </location>
</feature>
<accession>A0A813R4J3</accession>
<feature type="transmembrane region" description="Helical" evidence="7">
    <location>
        <begin position="1378"/>
        <end position="1398"/>
    </location>
</feature>
<organism evidence="9 10">
    <name type="scientific">Adineta steineri</name>
    <dbReference type="NCBI Taxonomy" id="433720"/>
    <lineage>
        <taxon>Eukaryota</taxon>
        <taxon>Metazoa</taxon>
        <taxon>Spiralia</taxon>
        <taxon>Gnathifera</taxon>
        <taxon>Rotifera</taxon>
        <taxon>Eurotatoria</taxon>
        <taxon>Bdelloidea</taxon>
        <taxon>Adinetida</taxon>
        <taxon>Adinetidae</taxon>
        <taxon>Adineta</taxon>
    </lineage>
</organism>
<dbReference type="InterPro" id="IPR003689">
    <property type="entry name" value="ZIP"/>
</dbReference>
<dbReference type="EMBL" id="CAJNON010000013">
    <property type="protein sequence ID" value="CAF0776521.1"/>
    <property type="molecule type" value="Genomic_DNA"/>
</dbReference>
<dbReference type="GO" id="GO:0005385">
    <property type="term" value="F:zinc ion transmembrane transporter activity"/>
    <property type="evidence" value="ECO:0007669"/>
    <property type="project" value="TreeGrafter"/>
</dbReference>
<feature type="transmembrane region" description="Helical" evidence="7">
    <location>
        <begin position="1404"/>
        <end position="1421"/>
    </location>
</feature>
<feature type="transmembrane region" description="Helical" evidence="7">
    <location>
        <begin position="853"/>
        <end position="878"/>
    </location>
</feature>
<dbReference type="InterPro" id="IPR050799">
    <property type="entry name" value="ZIP_Transporter"/>
</dbReference>
<dbReference type="PROSITE" id="PS51996">
    <property type="entry name" value="TR_MART"/>
    <property type="match status" value="1"/>
</dbReference>
<keyword evidence="4 7" id="KW-1133">Transmembrane helix</keyword>
<dbReference type="Pfam" id="PF03496">
    <property type="entry name" value="ADPrib_exo_Tox"/>
    <property type="match status" value="1"/>
</dbReference>
<evidence type="ECO:0000256" key="5">
    <source>
        <dbReference type="ARBA" id="ARBA00023136"/>
    </source>
</evidence>
<feature type="region of interest" description="Disordered" evidence="6">
    <location>
        <begin position="1"/>
        <end position="49"/>
    </location>
</feature>
<feature type="transmembrane region" description="Helical" evidence="7">
    <location>
        <begin position="1531"/>
        <end position="1550"/>
    </location>
</feature>
<dbReference type="PANTHER" id="PTHR12191">
    <property type="entry name" value="SOLUTE CARRIER FAMILY 39"/>
    <property type="match status" value="1"/>
</dbReference>
<evidence type="ECO:0000256" key="4">
    <source>
        <dbReference type="ARBA" id="ARBA00022989"/>
    </source>
</evidence>
<dbReference type="OrthoDB" id="200954at2759"/>
<feature type="compositionally biased region" description="Polar residues" evidence="6">
    <location>
        <begin position="1"/>
        <end position="17"/>
    </location>
</feature>
<proteinExistence type="inferred from homology"/>
<keyword evidence="5 7" id="KW-0472">Membrane</keyword>
<dbReference type="PANTHER" id="PTHR12191:SF37">
    <property type="entry name" value="ZINC TRANSPORTER FOI"/>
    <property type="match status" value="1"/>
</dbReference>
<feature type="domain" description="ADP ribosyltransferase" evidence="8">
    <location>
        <begin position="248"/>
        <end position="417"/>
    </location>
</feature>
<evidence type="ECO:0000256" key="1">
    <source>
        <dbReference type="ARBA" id="ARBA00004141"/>
    </source>
</evidence>
<dbReference type="Proteomes" id="UP000663891">
    <property type="component" value="Unassembled WGS sequence"/>
</dbReference>
<evidence type="ECO:0000313" key="10">
    <source>
        <dbReference type="Proteomes" id="UP000663891"/>
    </source>
</evidence>
<feature type="transmembrane region" description="Helical" evidence="7">
    <location>
        <begin position="715"/>
        <end position="735"/>
    </location>
</feature>
<name>A0A813R4J3_9BILA</name>
<dbReference type="Pfam" id="PF02535">
    <property type="entry name" value="Zip"/>
    <property type="match status" value="2"/>
</dbReference>
<feature type="transmembrane region" description="Helical" evidence="7">
    <location>
        <begin position="1029"/>
        <end position="1049"/>
    </location>
</feature>
<protein>
    <recommendedName>
        <fullName evidence="8">ADP ribosyltransferase domain-containing protein</fullName>
    </recommendedName>
</protein>
<dbReference type="GO" id="GO:0005886">
    <property type="term" value="C:plasma membrane"/>
    <property type="evidence" value="ECO:0007669"/>
    <property type="project" value="TreeGrafter"/>
</dbReference>
<dbReference type="Gene3D" id="3.90.176.10">
    <property type="entry name" value="Toxin ADP-ribosyltransferase, Chain A, domain 1"/>
    <property type="match status" value="1"/>
</dbReference>
<comment type="subcellular location">
    <subcellularLocation>
        <location evidence="1">Membrane</location>
        <topology evidence="1">Multi-pass membrane protein</topology>
    </subcellularLocation>
</comment>
<reference evidence="9" key="1">
    <citation type="submission" date="2021-02" db="EMBL/GenBank/DDBJ databases">
        <authorList>
            <person name="Nowell W R."/>
        </authorList>
    </citation>
    <scope>NUCLEOTIDE SEQUENCE</scope>
</reference>
<dbReference type="GO" id="GO:0030003">
    <property type="term" value="P:intracellular monoatomic cation homeostasis"/>
    <property type="evidence" value="ECO:0007669"/>
    <property type="project" value="TreeGrafter"/>
</dbReference>
<evidence type="ECO:0000313" key="9">
    <source>
        <dbReference type="EMBL" id="CAF0776521.1"/>
    </source>
</evidence>
<dbReference type="GO" id="GO:0140410">
    <property type="term" value="F:monoatomic cation:bicarbonate symporter activity"/>
    <property type="evidence" value="ECO:0007669"/>
    <property type="project" value="TreeGrafter"/>
</dbReference>
<feature type="transmembrane region" description="Helical" evidence="7">
    <location>
        <begin position="1481"/>
        <end position="1498"/>
    </location>
</feature>
<feature type="transmembrane region" description="Helical" evidence="7">
    <location>
        <begin position="615"/>
        <end position="636"/>
    </location>
</feature>
<dbReference type="SUPFAM" id="SSF56399">
    <property type="entry name" value="ADP-ribosylation"/>
    <property type="match status" value="1"/>
</dbReference>
<feature type="transmembrane region" description="Helical" evidence="7">
    <location>
        <begin position="1226"/>
        <end position="1245"/>
    </location>
</feature>
<evidence type="ECO:0000256" key="3">
    <source>
        <dbReference type="ARBA" id="ARBA00022692"/>
    </source>
</evidence>
<feature type="transmembrane region" description="Helical" evidence="7">
    <location>
        <begin position="936"/>
        <end position="954"/>
    </location>
</feature>
<comment type="caution">
    <text evidence="9">The sequence shown here is derived from an EMBL/GenBank/DDBJ whole genome shotgun (WGS) entry which is preliminary data.</text>
</comment>
<dbReference type="InterPro" id="IPR003540">
    <property type="entry name" value="ADP-ribosyltransferase"/>
</dbReference>
<dbReference type="GO" id="GO:0071578">
    <property type="term" value="P:zinc ion import across plasma membrane"/>
    <property type="evidence" value="ECO:0007669"/>
    <property type="project" value="TreeGrafter"/>
</dbReference>